<feature type="domain" description="Carboxyltransferase" evidence="4">
    <location>
        <begin position="22"/>
        <end position="297"/>
    </location>
</feature>
<dbReference type="SMART" id="SM00797">
    <property type="entry name" value="AHS2"/>
    <property type="match status" value="1"/>
</dbReference>
<proteinExistence type="predicted"/>
<keyword evidence="6" id="KW-1185">Reference proteome</keyword>
<dbReference type="InterPro" id="IPR052708">
    <property type="entry name" value="PxpC"/>
</dbReference>
<evidence type="ECO:0000259" key="4">
    <source>
        <dbReference type="SMART" id="SM00797"/>
    </source>
</evidence>
<dbReference type="PANTHER" id="PTHR43309">
    <property type="entry name" value="5-OXOPROLINASE SUBUNIT C"/>
    <property type="match status" value="1"/>
</dbReference>
<dbReference type="Proteomes" id="UP000612893">
    <property type="component" value="Unassembled WGS sequence"/>
</dbReference>
<dbReference type="AlphaFoldDB" id="A0A934K8L1"/>
<dbReference type="Gene3D" id="2.40.100.10">
    <property type="entry name" value="Cyclophilin-like"/>
    <property type="match status" value="1"/>
</dbReference>
<comment type="caution">
    <text evidence="5">The sequence shown here is derived from an EMBL/GenBank/DDBJ whole genome shotgun (WGS) entry which is preliminary data.</text>
</comment>
<sequence>MIRIARARLASVQDLGRFGHLGSGIAWNGAADGYAAKVANGLLGNRPDAPLIEIVALPFQMVASTELHVCVTGAPANVVAGEDRVPEWRVLKLSAGATLRIDTVRQGLGTYVGIRGGITANGFLGSCAPDPAVPLGRLLVTGDELKVGPEPDSASGFDRVAADHIPKYGSPWTLDVLDGPDASWLVGGLEDLCAAEYRVRTDSNHAGIRLDGPPMASGSRRELLSRGATVGAVQLLPSGQPLILGRGNSVTGGYPVVAVVSRTHTDLLGQLRPGDTVLFRATDILSAIDGARAQGRTLAGYFSSVPA</sequence>
<reference evidence="5" key="1">
    <citation type="submission" date="2020-10" db="EMBL/GenBank/DDBJ databases">
        <title>Ca. Dormibacterota MAGs.</title>
        <authorList>
            <person name="Montgomery K."/>
        </authorList>
    </citation>
    <scope>NUCLEOTIDE SEQUENCE [LARGE SCALE GENOMIC DNA]</scope>
    <source>
        <strain evidence="5">SC8812_S17_10</strain>
    </source>
</reference>
<dbReference type="GO" id="GO:0016787">
    <property type="term" value="F:hydrolase activity"/>
    <property type="evidence" value="ECO:0007669"/>
    <property type="project" value="UniProtKB-KW"/>
</dbReference>
<dbReference type="InterPro" id="IPR029000">
    <property type="entry name" value="Cyclophilin-like_dom_sf"/>
</dbReference>
<dbReference type="SUPFAM" id="SSF50891">
    <property type="entry name" value="Cyclophilin-like"/>
    <property type="match status" value="1"/>
</dbReference>
<organism evidence="5 6">
    <name type="scientific">Candidatus Nephthysia bennettiae</name>
    <dbReference type="NCBI Taxonomy" id="3127016"/>
    <lineage>
        <taxon>Bacteria</taxon>
        <taxon>Bacillati</taxon>
        <taxon>Candidatus Dormiibacterota</taxon>
        <taxon>Candidatus Dormibacteria</taxon>
        <taxon>Candidatus Dormibacterales</taxon>
        <taxon>Candidatus Dormibacteraceae</taxon>
        <taxon>Candidatus Nephthysia</taxon>
    </lineage>
</organism>
<protein>
    <submittedName>
        <fullName evidence="5">Biotin-dependent carboxyltransferase family protein</fullName>
    </submittedName>
</protein>
<evidence type="ECO:0000313" key="5">
    <source>
        <dbReference type="EMBL" id="MBJ7600869.1"/>
    </source>
</evidence>
<keyword evidence="3" id="KW-0067">ATP-binding</keyword>
<dbReference type="InterPro" id="IPR003778">
    <property type="entry name" value="CT_A_B"/>
</dbReference>
<evidence type="ECO:0000313" key="6">
    <source>
        <dbReference type="Proteomes" id="UP000612893"/>
    </source>
</evidence>
<name>A0A934K8L1_9BACT</name>
<evidence type="ECO:0000256" key="3">
    <source>
        <dbReference type="ARBA" id="ARBA00022840"/>
    </source>
</evidence>
<gene>
    <name evidence="5" type="ORF">JF922_22725</name>
</gene>
<dbReference type="Pfam" id="PF02626">
    <property type="entry name" value="CT_A_B"/>
    <property type="match status" value="1"/>
</dbReference>
<accession>A0A934K8L1</accession>
<evidence type="ECO:0000256" key="2">
    <source>
        <dbReference type="ARBA" id="ARBA00022801"/>
    </source>
</evidence>
<dbReference type="EMBL" id="JAEKNR010000225">
    <property type="protein sequence ID" value="MBJ7600869.1"/>
    <property type="molecule type" value="Genomic_DNA"/>
</dbReference>
<dbReference type="RefSeq" id="WP_338204849.1">
    <property type="nucleotide sequence ID" value="NZ_JAEKNR010000225.1"/>
</dbReference>
<evidence type="ECO:0000256" key="1">
    <source>
        <dbReference type="ARBA" id="ARBA00022741"/>
    </source>
</evidence>
<dbReference type="PANTHER" id="PTHR43309:SF3">
    <property type="entry name" value="5-OXOPROLINASE SUBUNIT C"/>
    <property type="match status" value="1"/>
</dbReference>
<dbReference type="GO" id="GO:0005524">
    <property type="term" value="F:ATP binding"/>
    <property type="evidence" value="ECO:0007669"/>
    <property type="project" value="UniProtKB-KW"/>
</dbReference>
<keyword evidence="2" id="KW-0378">Hydrolase</keyword>
<keyword evidence="1" id="KW-0547">Nucleotide-binding</keyword>